<protein>
    <recommendedName>
        <fullName evidence="2">NodB homology domain-containing protein</fullName>
    </recommendedName>
</protein>
<evidence type="ECO:0000256" key="1">
    <source>
        <dbReference type="SAM" id="Phobius"/>
    </source>
</evidence>
<sequence length="221" mass="25823">MKLILSIVIFIIIISIVIIDYKIIYCGSKFTYPYNKKMAYISSWDDTNNINSFLRIIELYDHFNLEIPLTIFLNTEELNDDNIAKYKYLLAKSKVKHTIESHSVNHPKNPNNIREYIQSQRKIRKIFGQNYAKTYCYPFGIISKKYEIKNLIKKTYIAARTTKNGYVHRRNLYDLHCLAIEDINQSHIIYAINGGKTIITYGHGIKGIGGWNPINENDFIS</sequence>
<feature type="non-terminal residue" evidence="3">
    <location>
        <position position="221"/>
    </location>
</feature>
<dbReference type="GO" id="GO:0005975">
    <property type="term" value="P:carbohydrate metabolic process"/>
    <property type="evidence" value="ECO:0007669"/>
    <property type="project" value="InterPro"/>
</dbReference>
<gene>
    <name evidence="3" type="ORF">S01H4_32069</name>
</gene>
<keyword evidence="1" id="KW-0472">Membrane</keyword>
<evidence type="ECO:0000259" key="2">
    <source>
        <dbReference type="Pfam" id="PF01522"/>
    </source>
</evidence>
<feature type="transmembrane region" description="Helical" evidence="1">
    <location>
        <begin position="6"/>
        <end position="28"/>
    </location>
</feature>
<accession>X1AR86</accession>
<reference evidence="3" key="1">
    <citation type="journal article" date="2014" name="Front. Microbiol.">
        <title>High frequency of phylogenetically diverse reductive dehalogenase-homologous genes in deep subseafloor sedimentary metagenomes.</title>
        <authorList>
            <person name="Kawai M."/>
            <person name="Futagami T."/>
            <person name="Toyoda A."/>
            <person name="Takaki Y."/>
            <person name="Nishi S."/>
            <person name="Hori S."/>
            <person name="Arai W."/>
            <person name="Tsubouchi T."/>
            <person name="Morono Y."/>
            <person name="Uchiyama I."/>
            <person name="Ito T."/>
            <person name="Fujiyama A."/>
            <person name="Inagaki F."/>
            <person name="Takami H."/>
        </authorList>
    </citation>
    <scope>NUCLEOTIDE SEQUENCE</scope>
    <source>
        <strain evidence="3">Expedition CK06-06</strain>
    </source>
</reference>
<keyword evidence="1" id="KW-0812">Transmembrane</keyword>
<evidence type="ECO:0000313" key="3">
    <source>
        <dbReference type="EMBL" id="GAG85299.1"/>
    </source>
</evidence>
<dbReference type="InterPro" id="IPR002509">
    <property type="entry name" value="NODB_dom"/>
</dbReference>
<dbReference type="GO" id="GO:0016810">
    <property type="term" value="F:hydrolase activity, acting on carbon-nitrogen (but not peptide) bonds"/>
    <property type="evidence" value="ECO:0007669"/>
    <property type="project" value="InterPro"/>
</dbReference>
<dbReference type="Gene3D" id="3.20.20.370">
    <property type="entry name" value="Glycoside hydrolase/deacetylase"/>
    <property type="match status" value="1"/>
</dbReference>
<organism evidence="3">
    <name type="scientific">marine sediment metagenome</name>
    <dbReference type="NCBI Taxonomy" id="412755"/>
    <lineage>
        <taxon>unclassified sequences</taxon>
        <taxon>metagenomes</taxon>
        <taxon>ecological metagenomes</taxon>
    </lineage>
</organism>
<keyword evidence="1" id="KW-1133">Transmembrane helix</keyword>
<feature type="domain" description="NodB homology" evidence="2">
    <location>
        <begin position="66"/>
        <end position="146"/>
    </location>
</feature>
<comment type="caution">
    <text evidence="3">The sequence shown here is derived from an EMBL/GenBank/DDBJ whole genome shotgun (WGS) entry which is preliminary data.</text>
</comment>
<name>X1AR86_9ZZZZ</name>
<proteinExistence type="predicted"/>
<dbReference type="EMBL" id="BART01016715">
    <property type="protein sequence ID" value="GAG85299.1"/>
    <property type="molecule type" value="Genomic_DNA"/>
</dbReference>
<dbReference type="AlphaFoldDB" id="X1AR86"/>
<dbReference type="InterPro" id="IPR011330">
    <property type="entry name" value="Glyco_hydro/deAcase_b/a-brl"/>
</dbReference>
<dbReference type="SUPFAM" id="SSF88713">
    <property type="entry name" value="Glycoside hydrolase/deacetylase"/>
    <property type="match status" value="1"/>
</dbReference>
<dbReference type="Pfam" id="PF01522">
    <property type="entry name" value="Polysacc_deac_1"/>
    <property type="match status" value="1"/>
</dbReference>